<evidence type="ECO:0000259" key="4">
    <source>
        <dbReference type="PROSITE" id="PS50887"/>
    </source>
</evidence>
<dbReference type="EMBL" id="CP002382">
    <property type="protein sequence ID" value="AEP10267.1"/>
    <property type="molecule type" value="Genomic_DNA"/>
</dbReference>
<dbReference type="STRING" id="856793.MICA_1958"/>
<feature type="domain" description="GGDEF" evidence="4">
    <location>
        <begin position="142"/>
        <end position="275"/>
    </location>
</feature>
<evidence type="ECO:0000256" key="3">
    <source>
        <dbReference type="SAM" id="Coils"/>
    </source>
</evidence>
<protein>
    <recommendedName>
        <fullName evidence="1">diguanylate cyclase</fullName>
        <ecNumber evidence="1">2.7.7.65</ecNumber>
    </recommendedName>
</protein>
<keyword evidence="3" id="KW-0175">Coiled coil</keyword>
<keyword evidence="6" id="KW-1185">Reference proteome</keyword>
<proteinExistence type="predicted"/>
<dbReference type="EC" id="2.7.7.65" evidence="1"/>
<evidence type="ECO:0000256" key="2">
    <source>
        <dbReference type="ARBA" id="ARBA00034247"/>
    </source>
</evidence>
<dbReference type="GO" id="GO:0005886">
    <property type="term" value="C:plasma membrane"/>
    <property type="evidence" value="ECO:0007669"/>
    <property type="project" value="TreeGrafter"/>
</dbReference>
<dbReference type="NCBIfam" id="TIGR00254">
    <property type="entry name" value="GGDEF"/>
    <property type="match status" value="1"/>
</dbReference>
<dbReference type="PANTHER" id="PTHR45138">
    <property type="entry name" value="REGULATORY COMPONENTS OF SENSORY TRANSDUCTION SYSTEM"/>
    <property type="match status" value="1"/>
</dbReference>
<dbReference type="HOGENOM" id="CLU_000445_11_16_5"/>
<dbReference type="GO" id="GO:0052621">
    <property type="term" value="F:diguanylate cyclase activity"/>
    <property type="evidence" value="ECO:0007669"/>
    <property type="project" value="UniProtKB-EC"/>
</dbReference>
<dbReference type="AlphaFoldDB" id="G2KNM2"/>
<organism evidence="5 6">
    <name type="scientific">Micavibrio aeruginosavorus (strain ARL-13)</name>
    <dbReference type="NCBI Taxonomy" id="856793"/>
    <lineage>
        <taxon>Bacteria</taxon>
        <taxon>Pseudomonadati</taxon>
        <taxon>Bdellovibrionota</taxon>
        <taxon>Bdellovibrionia</taxon>
        <taxon>Bdellovibrionales</taxon>
        <taxon>Pseudobdellovibrionaceae</taxon>
        <taxon>Micavibrio</taxon>
    </lineage>
</organism>
<dbReference type="Pfam" id="PF00990">
    <property type="entry name" value="GGDEF"/>
    <property type="match status" value="1"/>
</dbReference>
<dbReference type="Gene3D" id="3.30.70.270">
    <property type="match status" value="1"/>
</dbReference>
<comment type="catalytic activity">
    <reaction evidence="2">
        <text>2 GTP = 3',3'-c-di-GMP + 2 diphosphate</text>
        <dbReference type="Rhea" id="RHEA:24898"/>
        <dbReference type="ChEBI" id="CHEBI:33019"/>
        <dbReference type="ChEBI" id="CHEBI:37565"/>
        <dbReference type="ChEBI" id="CHEBI:58805"/>
        <dbReference type="EC" id="2.7.7.65"/>
    </reaction>
</comment>
<dbReference type="OrthoDB" id="9812260at2"/>
<dbReference type="PANTHER" id="PTHR45138:SF9">
    <property type="entry name" value="DIGUANYLATE CYCLASE DGCM-RELATED"/>
    <property type="match status" value="1"/>
</dbReference>
<dbReference type="Proteomes" id="UP000009286">
    <property type="component" value="Chromosome"/>
</dbReference>
<dbReference type="GO" id="GO:0043709">
    <property type="term" value="P:cell adhesion involved in single-species biofilm formation"/>
    <property type="evidence" value="ECO:0007669"/>
    <property type="project" value="TreeGrafter"/>
</dbReference>
<dbReference type="SMART" id="SM00267">
    <property type="entry name" value="GGDEF"/>
    <property type="match status" value="1"/>
</dbReference>
<dbReference type="PROSITE" id="PS50887">
    <property type="entry name" value="GGDEF"/>
    <property type="match status" value="1"/>
</dbReference>
<feature type="coiled-coil region" evidence="3">
    <location>
        <begin position="83"/>
        <end position="110"/>
    </location>
</feature>
<evidence type="ECO:0000256" key="1">
    <source>
        <dbReference type="ARBA" id="ARBA00012528"/>
    </source>
</evidence>
<evidence type="ECO:0000313" key="5">
    <source>
        <dbReference type="EMBL" id="AEP10267.1"/>
    </source>
</evidence>
<dbReference type="SUPFAM" id="SSF55073">
    <property type="entry name" value="Nucleotide cyclase"/>
    <property type="match status" value="1"/>
</dbReference>
<dbReference type="CDD" id="cd01949">
    <property type="entry name" value="GGDEF"/>
    <property type="match status" value="1"/>
</dbReference>
<dbReference type="KEGG" id="mai:MICA_1958"/>
<dbReference type="RefSeq" id="WP_014103490.1">
    <property type="nucleotide sequence ID" value="NC_016026.1"/>
</dbReference>
<dbReference type="GO" id="GO:1902201">
    <property type="term" value="P:negative regulation of bacterial-type flagellum-dependent cell motility"/>
    <property type="evidence" value="ECO:0007669"/>
    <property type="project" value="TreeGrafter"/>
</dbReference>
<dbReference type="InterPro" id="IPR043128">
    <property type="entry name" value="Rev_trsase/Diguanyl_cyclase"/>
</dbReference>
<evidence type="ECO:0000313" key="6">
    <source>
        <dbReference type="Proteomes" id="UP000009286"/>
    </source>
</evidence>
<sequence>MTTDITYPTQQDLVTNTGTNPISTTLVNRMYRDSVTRARPVGNGHQDPDHADQQHKIITNLVHNHNMEREGWWRKMSATVALLRHANSIIDQAESKIRAQQERIFMLEDLATADDLTGLKNRRGFFEAFERELDLCNRGKSNGGLLVMIDLDNFKTTNDTHGHLAGDACLRLVGRTLQNEIRAMDTAARMGGDEFILLLSNTTRDDATARAQTIAARLNNLSLAWYGDLIPIRASVGLKNFGAGDQIDLIIRDADARMYQTKAARSRSLSYPVHSTSVPDPANR</sequence>
<dbReference type="InterPro" id="IPR050469">
    <property type="entry name" value="Diguanylate_Cyclase"/>
</dbReference>
<dbReference type="InterPro" id="IPR029787">
    <property type="entry name" value="Nucleotide_cyclase"/>
</dbReference>
<name>G2KNM2_MICAA</name>
<accession>G2KNM2</accession>
<dbReference type="InterPro" id="IPR000160">
    <property type="entry name" value="GGDEF_dom"/>
</dbReference>
<dbReference type="eggNOG" id="COG2199">
    <property type="taxonomic scope" value="Bacteria"/>
</dbReference>
<gene>
    <name evidence="5" type="ordered locus">MICA_1958</name>
</gene>
<reference evidence="5 6" key="1">
    <citation type="journal article" date="2011" name="BMC Genomics">
        <title>Genomic insights into an obligate epibiotic bacterial predator: Micavibrio aeruginosavorus ARL-13.</title>
        <authorList>
            <person name="Wang Z."/>
            <person name="Kadouri D."/>
            <person name="Wu M."/>
        </authorList>
    </citation>
    <scope>NUCLEOTIDE SEQUENCE [LARGE SCALE GENOMIC DNA]</scope>
    <source>
        <strain evidence="5 6">ARL-13</strain>
    </source>
</reference>